<protein>
    <recommendedName>
        <fullName evidence="2">VWFA domain-containing protein</fullName>
    </recommendedName>
</protein>
<accession>A0A916S9P0</accession>
<dbReference type="InterPro" id="IPR002035">
    <property type="entry name" value="VWF_A"/>
</dbReference>
<reference evidence="3" key="2">
    <citation type="submission" date="2020-09" db="EMBL/GenBank/DDBJ databases">
        <authorList>
            <person name="Sun Q."/>
            <person name="Zhou Y."/>
        </authorList>
    </citation>
    <scope>NUCLEOTIDE SEQUENCE</scope>
    <source>
        <strain evidence="3">CGMCC 1.12408</strain>
    </source>
</reference>
<dbReference type="Gene3D" id="3.40.50.410">
    <property type="entry name" value="von Willebrand factor, type A domain"/>
    <property type="match status" value="1"/>
</dbReference>
<dbReference type="Proteomes" id="UP000613512">
    <property type="component" value="Unassembled WGS sequence"/>
</dbReference>
<evidence type="ECO:0000313" key="3">
    <source>
        <dbReference type="EMBL" id="GGA90065.1"/>
    </source>
</evidence>
<name>A0A916S9P0_9BACI</name>
<dbReference type="PROSITE" id="PS51257">
    <property type="entry name" value="PROKAR_LIPOPROTEIN"/>
    <property type="match status" value="1"/>
</dbReference>
<dbReference type="RefSeq" id="WP_188386053.1">
    <property type="nucleotide sequence ID" value="NZ_BMEY01000026.1"/>
</dbReference>
<dbReference type="InterPro" id="IPR036465">
    <property type="entry name" value="vWFA_dom_sf"/>
</dbReference>
<keyword evidence="4" id="KW-1185">Reference proteome</keyword>
<dbReference type="SMART" id="SM00327">
    <property type="entry name" value="VWA"/>
    <property type="match status" value="1"/>
</dbReference>
<evidence type="ECO:0000313" key="4">
    <source>
        <dbReference type="Proteomes" id="UP000613512"/>
    </source>
</evidence>
<feature type="region of interest" description="Disordered" evidence="1">
    <location>
        <begin position="129"/>
        <end position="149"/>
    </location>
</feature>
<dbReference type="PROSITE" id="PS50234">
    <property type="entry name" value="VWFA"/>
    <property type="match status" value="1"/>
</dbReference>
<evidence type="ECO:0000259" key="2">
    <source>
        <dbReference type="PROSITE" id="PS50234"/>
    </source>
</evidence>
<organism evidence="3 4">
    <name type="scientific">Ornithinibacillus halotolerans</name>
    <dbReference type="NCBI Taxonomy" id="1274357"/>
    <lineage>
        <taxon>Bacteria</taxon>
        <taxon>Bacillati</taxon>
        <taxon>Bacillota</taxon>
        <taxon>Bacilli</taxon>
        <taxon>Bacillales</taxon>
        <taxon>Bacillaceae</taxon>
        <taxon>Ornithinibacillus</taxon>
    </lineage>
</organism>
<proteinExistence type="predicted"/>
<dbReference type="SUPFAM" id="SSF53300">
    <property type="entry name" value="vWA-like"/>
    <property type="match status" value="1"/>
</dbReference>
<reference evidence="3" key="1">
    <citation type="journal article" date="2014" name="Int. J. Syst. Evol. Microbiol.">
        <title>Complete genome sequence of Corynebacterium casei LMG S-19264T (=DSM 44701T), isolated from a smear-ripened cheese.</title>
        <authorList>
            <consortium name="US DOE Joint Genome Institute (JGI-PGF)"/>
            <person name="Walter F."/>
            <person name="Albersmeier A."/>
            <person name="Kalinowski J."/>
            <person name="Ruckert C."/>
        </authorList>
    </citation>
    <scope>NUCLEOTIDE SEQUENCE</scope>
    <source>
        <strain evidence="3">CGMCC 1.12408</strain>
    </source>
</reference>
<gene>
    <name evidence="3" type="ORF">GCM10008025_35820</name>
</gene>
<evidence type="ECO:0000256" key="1">
    <source>
        <dbReference type="SAM" id="MobiDB-lite"/>
    </source>
</evidence>
<feature type="region of interest" description="Disordered" evidence="1">
    <location>
        <begin position="27"/>
        <end position="56"/>
    </location>
</feature>
<dbReference type="Pfam" id="PF00092">
    <property type="entry name" value="VWA"/>
    <property type="match status" value="1"/>
</dbReference>
<sequence length="459" mass="51872">MKFRQIFYIISLGFLLFGCSNDNSDDIETVDGNNTEPGQIEENESPAEDNSENDVNDELDTERFQTEDAQEIMQLEPGIYGEDNYDEDKVKEILAKLDSNLTGEEYYLQILALAADDYRDLYEQINQFDTSFDGPTEAPDGSGSEGTNASIEKEVNVAILLDASGSMEETLDGKTKMELAKEAIESFVSILPEQVNVSLQIYGNEGDGQAGDKEKSCNSTEVVYELAPYDESKFGEVLEGVKPGGQTPLAASISKAYDDIQNKAEEGAENIVYIVSDGLETCGGNPVEEAEKLNQSDMQAVVNIIGFDVDDEGQNELKKIADAGAGKYLTVKSQKEIEEFFNQEKRELDKAWLSWQSDNVDDYYAKEREKLNQVHDLKNKIYEKSDLEREKFFILSNYLLEELAFDKQIELHINQEIRKRYNAIQTFTRSKMSELNTEIRDKAKELRIEVRDRGEEGRE</sequence>
<feature type="compositionally biased region" description="Acidic residues" evidence="1">
    <location>
        <begin position="39"/>
        <end position="56"/>
    </location>
</feature>
<comment type="caution">
    <text evidence="3">The sequence shown here is derived from an EMBL/GenBank/DDBJ whole genome shotgun (WGS) entry which is preliminary data.</text>
</comment>
<dbReference type="EMBL" id="BMEY01000026">
    <property type="protein sequence ID" value="GGA90065.1"/>
    <property type="molecule type" value="Genomic_DNA"/>
</dbReference>
<feature type="domain" description="VWFA" evidence="2">
    <location>
        <begin position="156"/>
        <end position="344"/>
    </location>
</feature>
<dbReference type="AlphaFoldDB" id="A0A916S9P0"/>